<evidence type="ECO:0000313" key="4">
    <source>
        <dbReference type="EMBL" id="HJB56935.1"/>
    </source>
</evidence>
<dbReference type="InterPro" id="IPR036079">
    <property type="entry name" value="ATPase_csu/dsu_sf"/>
</dbReference>
<protein>
    <submittedName>
        <fullName evidence="4">V-type ATPase subunit</fullName>
    </submittedName>
</protein>
<dbReference type="Gene3D" id="1.10.132.50">
    <property type="entry name" value="ATP synthase (C/AC39) subunit, domain 3"/>
    <property type="match status" value="1"/>
</dbReference>
<comment type="caution">
    <text evidence="4">The sequence shown here is derived from an EMBL/GenBank/DDBJ whole genome shotgun (WGS) entry which is preliminary data.</text>
</comment>
<evidence type="ECO:0000313" key="5">
    <source>
        <dbReference type="Proteomes" id="UP000824208"/>
    </source>
</evidence>
<reference evidence="4" key="2">
    <citation type="submission" date="2021-04" db="EMBL/GenBank/DDBJ databases">
        <authorList>
            <person name="Gilroy R."/>
        </authorList>
    </citation>
    <scope>NUCLEOTIDE SEQUENCE</scope>
    <source>
        <strain evidence="4">CHK189-11263</strain>
    </source>
</reference>
<dbReference type="AlphaFoldDB" id="A0A9D2M9Z3"/>
<name>A0A9D2M9Z3_9FIRM</name>
<dbReference type="Proteomes" id="UP000824208">
    <property type="component" value="Unassembled WGS sequence"/>
</dbReference>
<dbReference type="InterPro" id="IPR035067">
    <property type="entry name" value="V-type_ATPase_csu/dsu"/>
</dbReference>
<sequence length="343" mass="38781">MIQGLMNYGALTTKAKALYGKRLRLADYTRMAALHAPEEVAEYLRGCPAWAAAARRLPPGSYIGRIELERALWQQFRADYLSLCHYLPRRDRALMEFPVLLHEQRIILFALRQLQSGRPFPAPPSTGLGSLNWKALYACTDLDGLIAAADKTIFAPALRRLRPAEGGLPDYTRTEVLLHSVYFSHMYRVIHRNYTGETERVLLRSYGEQIDLMNLMHILRLKAFFPQVRDYLPLLFPFNYRLRPEKIQALCAAPDMAAVLSLLSDTPYAKAFAKADVSQLEDYYSRAFYAFNRRLLTGGPPSVCSAVAYLNLKELELQTLVGVVEAVKYGVPCDLSMARLIGA</sequence>
<dbReference type="InterPro" id="IPR044911">
    <property type="entry name" value="V-type_ATPase_csu/dsu_dom_3"/>
</dbReference>
<evidence type="ECO:0000256" key="2">
    <source>
        <dbReference type="ARBA" id="ARBA00022448"/>
    </source>
</evidence>
<comment type="similarity">
    <text evidence="1">Belongs to the V-ATPase V0D/AC39 subunit family.</text>
</comment>
<accession>A0A9D2M9Z3</accession>
<reference evidence="4" key="1">
    <citation type="journal article" date="2021" name="PeerJ">
        <title>Extensive microbial diversity within the chicken gut microbiome revealed by metagenomics and culture.</title>
        <authorList>
            <person name="Gilroy R."/>
            <person name="Ravi A."/>
            <person name="Getino M."/>
            <person name="Pursley I."/>
            <person name="Horton D.L."/>
            <person name="Alikhan N.F."/>
            <person name="Baker D."/>
            <person name="Gharbi K."/>
            <person name="Hall N."/>
            <person name="Watson M."/>
            <person name="Adriaenssens E.M."/>
            <person name="Foster-Nyarko E."/>
            <person name="Jarju S."/>
            <person name="Secka A."/>
            <person name="Antonio M."/>
            <person name="Oren A."/>
            <person name="Chaudhuri R.R."/>
            <person name="La Ragione R."/>
            <person name="Hildebrand F."/>
            <person name="Pallen M.J."/>
        </authorList>
    </citation>
    <scope>NUCLEOTIDE SEQUENCE</scope>
    <source>
        <strain evidence="4">CHK189-11263</strain>
    </source>
</reference>
<organism evidence="4 5">
    <name type="scientific">Candidatus Flavonifractor intestinipullorum</name>
    <dbReference type="NCBI Taxonomy" id="2838587"/>
    <lineage>
        <taxon>Bacteria</taxon>
        <taxon>Bacillati</taxon>
        <taxon>Bacillota</taxon>
        <taxon>Clostridia</taxon>
        <taxon>Eubacteriales</taxon>
        <taxon>Oscillospiraceae</taxon>
        <taxon>Flavonifractor</taxon>
    </lineage>
</organism>
<gene>
    <name evidence="4" type="ORF">H9714_05210</name>
</gene>
<dbReference type="EMBL" id="DWYC01000051">
    <property type="protein sequence ID" value="HJB56935.1"/>
    <property type="molecule type" value="Genomic_DNA"/>
</dbReference>
<dbReference type="GO" id="GO:0046961">
    <property type="term" value="F:proton-transporting ATPase activity, rotational mechanism"/>
    <property type="evidence" value="ECO:0007669"/>
    <property type="project" value="InterPro"/>
</dbReference>
<keyword evidence="2" id="KW-0813">Transport</keyword>
<keyword evidence="3" id="KW-0406">Ion transport</keyword>
<dbReference type="Gene3D" id="1.20.1690.10">
    <property type="entry name" value="V-type ATP synthase subunit C domain"/>
    <property type="match status" value="2"/>
</dbReference>
<evidence type="ECO:0000256" key="1">
    <source>
        <dbReference type="ARBA" id="ARBA00006709"/>
    </source>
</evidence>
<dbReference type="Pfam" id="PF01992">
    <property type="entry name" value="vATP-synt_AC39"/>
    <property type="match status" value="1"/>
</dbReference>
<proteinExistence type="inferred from homology"/>
<dbReference type="SUPFAM" id="SSF103486">
    <property type="entry name" value="V-type ATP synthase subunit C"/>
    <property type="match status" value="1"/>
</dbReference>
<dbReference type="InterPro" id="IPR002843">
    <property type="entry name" value="ATPase_V0-cplx_csu/dsu"/>
</dbReference>
<evidence type="ECO:0000256" key="3">
    <source>
        <dbReference type="ARBA" id="ARBA00023065"/>
    </source>
</evidence>